<dbReference type="AlphaFoldDB" id="A0A7I8L5B0"/>
<reference evidence="1" key="1">
    <citation type="submission" date="2020-02" db="EMBL/GenBank/DDBJ databases">
        <authorList>
            <person name="Scholz U."/>
            <person name="Mascher M."/>
            <person name="Fiebig A."/>
        </authorList>
    </citation>
    <scope>NUCLEOTIDE SEQUENCE</scope>
</reference>
<organism evidence="1 2">
    <name type="scientific">Spirodela intermedia</name>
    <name type="common">Intermediate duckweed</name>
    <dbReference type="NCBI Taxonomy" id="51605"/>
    <lineage>
        <taxon>Eukaryota</taxon>
        <taxon>Viridiplantae</taxon>
        <taxon>Streptophyta</taxon>
        <taxon>Embryophyta</taxon>
        <taxon>Tracheophyta</taxon>
        <taxon>Spermatophyta</taxon>
        <taxon>Magnoliopsida</taxon>
        <taxon>Liliopsida</taxon>
        <taxon>Araceae</taxon>
        <taxon>Lemnoideae</taxon>
        <taxon>Spirodela</taxon>
    </lineage>
</organism>
<dbReference type="EMBL" id="LR746274">
    <property type="protein sequence ID" value="CAA7405207.1"/>
    <property type="molecule type" value="Genomic_DNA"/>
</dbReference>
<evidence type="ECO:0000313" key="2">
    <source>
        <dbReference type="Proteomes" id="UP000663760"/>
    </source>
</evidence>
<proteinExistence type="predicted"/>
<name>A0A7I8L5B0_SPIIN</name>
<evidence type="ECO:0000313" key="1">
    <source>
        <dbReference type="EMBL" id="CAA7405207.1"/>
    </source>
</evidence>
<dbReference type="Proteomes" id="UP000663760">
    <property type="component" value="Chromosome 11"/>
</dbReference>
<gene>
    <name evidence="1" type="ORF">SI8410_11015885</name>
</gene>
<keyword evidence="2" id="KW-1185">Reference proteome</keyword>
<sequence>MAEKREDGEEDGVRDDRR</sequence>
<accession>A0A7I8L5B0</accession>
<protein>
    <submittedName>
        <fullName evidence="1">Uncharacterized protein</fullName>
    </submittedName>
</protein>